<evidence type="ECO:0000256" key="1">
    <source>
        <dbReference type="ARBA" id="ARBA00004370"/>
    </source>
</evidence>
<dbReference type="EMBL" id="FQUX01000002">
    <property type="protein sequence ID" value="SHE92440.1"/>
    <property type="molecule type" value="Genomic_DNA"/>
</dbReference>
<dbReference type="InterPro" id="IPR045275">
    <property type="entry name" value="MscS_archaea/bacteria_type"/>
</dbReference>
<dbReference type="SUPFAM" id="SSF50182">
    <property type="entry name" value="Sm-like ribonucleoproteins"/>
    <property type="match status" value="1"/>
</dbReference>
<proteinExistence type="predicted"/>
<dbReference type="PANTHER" id="PTHR30221">
    <property type="entry name" value="SMALL-CONDUCTANCE MECHANOSENSITIVE CHANNEL"/>
    <property type="match status" value="1"/>
</dbReference>
<dbReference type="GO" id="GO:0008381">
    <property type="term" value="F:mechanosensitive monoatomic ion channel activity"/>
    <property type="evidence" value="ECO:0007669"/>
    <property type="project" value="InterPro"/>
</dbReference>
<keyword evidence="4 5" id="KW-0472">Membrane</keyword>
<dbReference type="Pfam" id="PF00924">
    <property type="entry name" value="MS_channel_2nd"/>
    <property type="match status" value="1"/>
</dbReference>
<protein>
    <submittedName>
        <fullName evidence="7">Mechanosensitive ion channel</fullName>
    </submittedName>
</protein>
<dbReference type="InterPro" id="IPR023408">
    <property type="entry name" value="MscS_beta-dom_sf"/>
</dbReference>
<dbReference type="GO" id="GO:0016020">
    <property type="term" value="C:membrane"/>
    <property type="evidence" value="ECO:0007669"/>
    <property type="project" value="UniProtKB-SubCell"/>
</dbReference>
<dbReference type="PANTHER" id="PTHR30221:SF8">
    <property type="entry name" value="SMALL-CONDUCTANCE MECHANOSENSITIVE CHANNEL"/>
    <property type="match status" value="1"/>
</dbReference>
<keyword evidence="8" id="KW-1185">Reference proteome</keyword>
<reference evidence="8" key="1">
    <citation type="submission" date="2016-11" db="EMBL/GenBank/DDBJ databases">
        <authorList>
            <person name="Varghese N."/>
            <person name="Submissions S."/>
        </authorList>
    </citation>
    <scope>NUCLEOTIDE SEQUENCE [LARGE SCALE GENOMIC DNA]</scope>
    <source>
        <strain evidence="8">DSM 17539</strain>
    </source>
</reference>
<dbReference type="Proteomes" id="UP000184406">
    <property type="component" value="Unassembled WGS sequence"/>
</dbReference>
<evidence type="ECO:0000313" key="7">
    <source>
        <dbReference type="EMBL" id="SHE92440.1"/>
    </source>
</evidence>
<feature type="transmembrane region" description="Helical" evidence="5">
    <location>
        <begin position="50"/>
        <end position="72"/>
    </location>
</feature>
<evidence type="ECO:0000256" key="2">
    <source>
        <dbReference type="ARBA" id="ARBA00022692"/>
    </source>
</evidence>
<evidence type="ECO:0000256" key="5">
    <source>
        <dbReference type="SAM" id="Phobius"/>
    </source>
</evidence>
<keyword evidence="2 5" id="KW-0812">Transmembrane</keyword>
<evidence type="ECO:0000256" key="3">
    <source>
        <dbReference type="ARBA" id="ARBA00022989"/>
    </source>
</evidence>
<comment type="subcellular location">
    <subcellularLocation>
        <location evidence="1">Membrane</location>
    </subcellularLocation>
</comment>
<gene>
    <name evidence="7" type="ORF">SAMN03080594_10264</name>
</gene>
<feature type="domain" description="Mechanosensitive ion channel MscS" evidence="6">
    <location>
        <begin position="98"/>
        <end position="166"/>
    </location>
</feature>
<feature type="transmembrane region" description="Helical" evidence="5">
    <location>
        <begin position="84"/>
        <end position="112"/>
    </location>
</feature>
<accession>A0A1M4XG90</accession>
<feature type="transmembrane region" description="Helical" evidence="5">
    <location>
        <begin position="12"/>
        <end position="29"/>
    </location>
</feature>
<dbReference type="AlphaFoldDB" id="A0A1M4XG90"/>
<dbReference type="InterPro" id="IPR006685">
    <property type="entry name" value="MscS_channel_2nd"/>
</dbReference>
<sequence>MDTLFFEYKNELLGTAICLLVLLILKYLGTKAIKKVGKISDINEVRTRLIIKYSTVGLTTFGIVALILIWGVEMKDIGLVFSSVFAVIGVALFAQWSILSNVTAGVILFFSFPFKIGDKIKIMDKEIELPNEVYLIEDIRAFHIHLRRNNGELFTYPNNMMLQKAIALAQTYEDSLERSEVL</sequence>
<dbReference type="InterPro" id="IPR010920">
    <property type="entry name" value="LSM_dom_sf"/>
</dbReference>
<evidence type="ECO:0000313" key="8">
    <source>
        <dbReference type="Proteomes" id="UP000184406"/>
    </source>
</evidence>
<dbReference type="OrthoDB" id="5705501at2"/>
<dbReference type="Gene3D" id="2.30.30.60">
    <property type="match status" value="1"/>
</dbReference>
<organism evidence="7 8">
    <name type="scientific">Arenibacter palladensis</name>
    <dbReference type="NCBI Taxonomy" id="237373"/>
    <lineage>
        <taxon>Bacteria</taxon>
        <taxon>Pseudomonadati</taxon>
        <taxon>Bacteroidota</taxon>
        <taxon>Flavobacteriia</taxon>
        <taxon>Flavobacteriales</taxon>
        <taxon>Flavobacteriaceae</taxon>
        <taxon>Arenibacter</taxon>
    </lineage>
</organism>
<evidence type="ECO:0000256" key="4">
    <source>
        <dbReference type="ARBA" id="ARBA00023136"/>
    </source>
</evidence>
<keyword evidence="3 5" id="KW-1133">Transmembrane helix</keyword>
<name>A0A1M4XG90_9FLAO</name>
<evidence type="ECO:0000259" key="6">
    <source>
        <dbReference type="Pfam" id="PF00924"/>
    </source>
</evidence>
<dbReference type="RefSeq" id="WP_072860946.1">
    <property type="nucleotide sequence ID" value="NZ_FQUX01000002.1"/>
</dbReference>